<keyword evidence="3" id="KW-1185">Reference proteome</keyword>
<name>A0ABU8VIA7_9BURK</name>
<accession>A0ABU8VIA7</accession>
<sequence>MQILSRLFHETSAESERRDDELDALVMRVLRINPCLRRARGHEERLRTALAWCVGFLGEVTNAMALSRVMSRKEIVDRLVDQLAIEALRSIVKEADRRHMLDCERALLADRIEILQRMGIGTSSTAGDGPRDPTRQTPIDARLDRSDLELRGLGLLSDAFDDQLDRFCNVFFRPDAHIHAGAKQVHLRQTAAHA</sequence>
<dbReference type="Proteomes" id="UP001365846">
    <property type="component" value="Unassembled WGS sequence"/>
</dbReference>
<feature type="region of interest" description="Disordered" evidence="1">
    <location>
        <begin position="121"/>
        <end position="141"/>
    </location>
</feature>
<proteinExistence type="predicted"/>
<protein>
    <submittedName>
        <fullName evidence="2">Uncharacterized protein</fullName>
    </submittedName>
</protein>
<reference evidence="2 3" key="1">
    <citation type="submission" date="2024-03" db="EMBL/GenBank/DDBJ databases">
        <title>Novel species of the genus Variovorax.</title>
        <authorList>
            <person name="Liu Q."/>
            <person name="Xin Y.-H."/>
        </authorList>
    </citation>
    <scope>NUCLEOTIDE SEQUENCE [LARGE SCALE GENOMIC DNA]</scope>
    <source>
        <strain evidence="2 3">KACC 18899</strain>
    </source>
</reference>
<dbReference type="EMBL" id="JBBKZU010000008">
    <property type="protein sequence ID" value="MEJ8813206.1"/>
    <property type="molecule type" value="Genomic_DNA"/>
</dbReference>
<organism evidence="2 3">
    <name type="scientific">Variovorax ureilyticus</name>
    <dbReference type="NCBI Taxonomy" id="1836198"/>
    <lineage>
        <taxon>Bacteria</taxon>
        <taxon>Pseudomonadati</taxon>
        <taxon>Pseudomonadota</taxon>
        <taxon>Betaproteobacteria</taxon>
        <taxon>Burkholderiales</taxon>
        <taxon>Comamonadaceae</taxon>
        <taxon>Variovorax</taxon>
    </lineage>
</organism>
<dbReference type="RefSeq" id="WP_340358450.1">
    <property type="nucleotide sequence ID" value="NZ_JBBKZU010000008.1"/>
</dbReference>
<gene>
    <name evidence="2" type="ORF">WKW77_19120</name>
</gene>
<comment type="caution">
    <text evidence="2">The sequence shown here is derived from an EMBL/GenBank/DDBJ whole genome shotgun (WGS) entry which is preliminary data.</text>
</comment>
<evidence type="ECO:0000313" key="3">
    <source>
        <dbReference type="Proteomes" id="UP001365846"/>
    </source>
</evidence>
<evidence type="ECO:0000313" key="2">
    <source>
        <dbReference type="EMBL" id="MEJ8813206.1"/>
    </source>
</evidence>
<evidence type="ECO:0000256" key="1">
    <source>
        <dbReference type="SAM" id="MobiDB-lite"/>
    </source>
</evidence>